<dbReference type="CDD" id="cd16387">
    <property type="entry name" value="ParB_N_Srx"/>
    <property type="match status" value="1"/>
</dbReference>
<sequence length="287" mass="32540">MRSTRTKIMQKMILSSDNENRQFAFVKGNRPTNAKTVKAKEKSMQEHGQLSPITVVKGEDVYLMNGHLVDLQGNDIPDKQTEQYYAVVDGQHRVVAWMNLGKNLDDLVICEALNAEMEIAALIAEMNICTTSWKGTDYMAAPAMALAAKNEVFDFAVELQGKGFPLATISLWCTGANSLKPKDLVASVKSKVLPRAFEDAGWFYRSIKWYEAASERIPNAFLTKKYLITFLIKKFNHAEDPMLFSSQMEEKLRSLTEEQVKEIMNPKTEEDVSREQATYDMLEKYLG</sequence>
<organism evidence="1">
    <name type="scientific">Siphoviridae sp. ctBLh2</name>
    <dbReference type="NCBI Taxonomy" id="2827803"/>
    <lineage>
        <taxon>Viruses</taxon>
        <taxon>Duplodnaviria</taxon>
        <taxon>Heunggongvirae</taxon>
        <taxon>Uroviricota</taxon>
        <taxon>Caudoviricetes</taxon>
    </lineage>
</organism>
<protein>
    <submittedName>
        <fullName evidence="1">Uncharacterized protein</fullName>
    </submittedName>
</protein>
<name>A0A8S5S345_9CAUD</name>
<dbReference type="Gene3D" id="3.90.1530.30">
    <property type="match status" value="1"/>
</dbReference>
<accession>A0A8S5S345</accession>
<proteinExistence type="predicted"/>
<evidence type="ECO:0000313" key="1">
    <source>
        <dbReference type="EMBL" id="DAF45437.1"/>
    </source>
</evidence>
<reference evidence="1" key="1">
    <citation type="journal article" date="2021" name="Proc. Natl. Acad. Sci. U.S.A.">
        <title>A Catalog of Tens of Thousands of Viruses from Human Metagenomes Reveals Hidden Associations with Chronic Diseases.</title>
        <authorList>
            <person name="Tisza M.J."/>
            <person name="Buck C.B."/>
        </authorList>
    </citation>
    <scope>NUCLEOTIDE SEQUENCE</scope>
    <source>
        <strain evidence="1">CtBLh2</strain>
    </source>
</reference>
<dbReference type="EMBL" id="BK032514">
    <property type="protein sequence ID" value="DAF45437.1"/>
    <property type="molecule type" value="Genomic_DNA"/>
</dbReference>